<comment type="caution">
    <text evidence="1">The sequence shown here is derived from an EMBL/GenBank/DDBJ whole genome shotgun (WGS) entry which is preliminary data.</text>
</comment>
<dbReference type="EMBL" id="CAKLBY020000171">
    <property type="protein sequence ID" value="CAK7930974.1"/>
    <property type="molecule type" value="Genomic_DNA"/>
</dbReference>
<dbReference type="Proteomes" id="UP001162060">
    <property type="component" value="Unassembled WGS sequence"/>
</dbReference>
<sequence length="59" mass="6679">MTLEDLYRSLKIDQVSELPFGDLRIKVKSEEACLRLERTKVNILGGAYMFNGFDVLGGK</sequence>
<evidence type="ECO:0000313" key="1">
    <source>
        <dbReference type="EMBL" id="CAK7930974.1"/>
    </source>
</evidence>
<protein>
    <submittedName>
        <fullName evidence="1">Uncharacterized protein</fullName>
    </submittedName>
</protein>
<accession>A0AAV1UCZ8</accession>
<gene>
    <name evidence="1" type="ORF">PM001_LOCUS16124</name>
</gene>
<evidence type="ECO:0000313" key="2">
    <source>
        <dbReference type="Proteomes" id="UP001162060"/>
    </source>
</evidence>
<dbReference type="AlphaFoldDB" id="A0AAV1UCZ8"/>
<name>A0AAV1UCZ8_9STRA</name>
<organism evidence="1 2">
    <name type="scientific">Peronospora matthiolae</name>
    <dbReference type="NCBI Taxonomy" id="2874970"/>
    <lineage>
        <taxon>Eukaryota</taxon>
        <taxon>Sar</taxon>
        <taxon>Stramenopiles</taxon>
        <taxon>Oomycota</taxon>
        <taxon>Peronosporomycetes</taxon>
        <taxon>Peronosporales</taxon>
        <taxon>Peronosporaceae</taxon>
        <taxon>Peronospora</taxon>
    </lineage>
</organism>
<proteinExistence type="predicted"/>
<reference evidence="1" key="1">
    <citation type="submission" date="2024-01" db="EMBL/GenBank/DDBJ databases">
        <authorList>
            <person name="Webb A."/>
        </authorList>
    </citation>
    <scope>NUCLEOTIDE SEQUENCE</scope>
    <source>
        <strain evidence="1">Pm1</strain>
    </source>
</reference>